<dbReference type="GO" id="GO:0004364">
    <property type="term" value="F:glutathione transferase activity"/>
    <property type="evidence" value="ECO:0007669"/>
    <property type="project" value="TreeGrafter"/>
</dbReference>
<dbReference type="InterPro" id="IPR004045">
    <property type="entry name" value="Glutathione_S-Trfase_N"/>
</dbReference>
<dbReference type="SFLD" id="SFLDS00019">
    <property type="entry name" value="Glutathione_Transferase_(cytos"/>
    <property type="match status" value="1"/>
</dbReference>
<sequence length="245" mass="27761">MLQCSEAWATMYQLYIANKNYSSWSLRPWLLMRELRIPFEERQAPFSGVHSYDAFRVFSPTGKVPCLVDDDLVVWDSMGIIEFLAERHPDVWPHGLEARTWARCAAAEMHAEFVAMKEACPFNCGIKVRLGQMGEGLEQDLARITELWCEGLDRFGGPFLAGPRFGAVDACYAPLAFSLQTYGLSLRSARADEYAARLRALASMRIWYVEALSETLRESAHEERARQAGEWLSDQRATRSLLAPG</sequence>
<dbReference type="CDD" id="cd03043">
    <property type="entry name" value="GST_N_1"/>
    <property type="match status" value="1"/>
</dbReference>
<dbReference type="RefSeq" id="WP_202969527.1">
    <property type="nucleotide sequence ID" value="NZ_CP169556.1"/>
</dbReference>
<dbReference type="PROSITE" id="PS50404">
    <property type="entry name" value="GST_NTER"/>
    <property type="match status" value="1"/>
</dbReference>
<evidence type="ECO:0000313" key="3">
    <source>
        <dbReference type="Proteomes" id="UP000292039"/>
    </source>
</evidence>
<dbReference type="GO" id="GO:0016034">
    <property type="term" value="F:maleylacetoacetate isomerase activity"/>
    <property type="evidence" value="ECO:0007669"/>
    <property type="project" value="TreeGrafter"/>
</dbReference>
<dbReference type="GeneID" id="99725928"/>
<dbReference type="GO" id="GO:0006749">
    <property type="term" value="P:glutathione metabolic process"/>
    <property type="evidence" value="ECO:0007669"/>
    <property type="project" value="TreeGrafter"/>
</dbReference>
<evidence type="ECO:0000313" key="2">
    <source>
        <dbReference type="EMBL" id="RZS69899.1"/>
    </source>
</evidence>
<dbReference type="GO" id="GO:0006559">
    <property type="term" value="P:L-phenylalanine catabolic process"/>
    <property type="evidence" value="ECO:0007669"/>
    <property type="project" value="TreeGrafter"/>
</dbReference>
<dbReference type="PANTHER" id="PTHR42673">
    <property type="entry name" value="MALEYLACETOACETATE ISOMERASE"/>
    <property type="match status" value="1"/>
</dbReference>
<dbReference type="InterPro" id="IPR040079">
    <property type="entry name" value="Glutathione_S-Trfase"/>
</dbReference>
<dbReference type="SUPFAM" id="SSF47616">
    <property type="entry name" value="GST C-terminal domain-like"/>
    <property type="match status" value="1"/>
</dbReference>
<name>A0A4Q7MN80_9BURK</name>
<comment type="caution">
    <text evidence="2">The sequence shown here is derived from an EMBL/GenBank/DDBJ whole genome shotgun (WGS) entry which is preliminary data.</text>
</comment>
<dbReference type="PANTHER" id="PTHR42673:SF4">
    <property type="entry name" value="MALEYLACETOACETATE ISOMERASE"/>
    <property type="match status" value="1"/>
</dbReference>
<protein>
    <submittedName>
        <fullName evidence="2">Glutathione S-transferase</fullName>
    </submittedName>
</protein>
<accession>A0A4Q7MN80</accession>
<dbReference type="Gene3D" id="3.40.30.10">
    <property type="entry name" value="Glutaredoxin"/>
    <property type="match status" value="1"/>
</dbReference>
<organism evidence="2 3">
    <name type="scientific">Kerstersia gyiorum</name>
    <dbReference type="NCBI Taxonomy" id="206506"/>
    <lineage>
        <taxon>Bacteria</taxon>
        <taxon>Pseudomonadati</taxon>
        <taxon>Pseudomonadota</taxon>
        <taxon>Betaproteobacteria</taxon>
        <taxon>Burkholderiales</taxon>
        <taxon>Alcaligenaceae</taxon>
        <taxon>Kerstersia</taxon>
    </lineage>
</organism>
<reference evidence="2 3" key="1">
    <citation type="submission" date="2019-02" db="EMBL/GenBank/DDBJ databases">
        <title>Genomic Encyclopedia of Type Strains, Phase IV (KMG-IV): sequencing the most valuable type-strain genomes for metagenomic binning, comparative biology and taxonomic classification.</title>
        <authorList>
            <person name="Goeker M."/>
        </authorList>
    </citation>
    <scope>NUCLEOTIDE SEQUENCE [LARGE SCALE GENOMIC DNA]</scope>
    <source>
        <strain evidence="2 3">DSM 16618</strain>
    </source>
</reference>
<dbReference type="SUPFAM" id="SSF52833">
    <property type="entry name" value="Thioredoxin-like"/>
    <property type="match status" value="1"/>
</dbReference>
<dbReference type="InterPro" id="IPR036282">
    <property type="entry name" value="Glutathione-S-Trfase_C_sf"/>
</dbReference>
<feature type="domain" description="GST N-terminal" evidence="1">
    <location>
        <begin position="12"/>
        <end position="92"/>
    </location>
</feature>
<gene>
    <name evidence="2" type="ORF">EV679_1285</name>
</gene>
<dbReference type="Gene3D" id="1.20.1050.10">
    <property type="match status" value="1"/>
</dbReference>
<proteinExistence type="predicted"/>
<dbReference type="AlphaFoldDB" id="A0A4Q7MN80"/>
<dbReference type="EMBL" id="SGWZ01000002">
    <property type="protein sequence ID" value="RZS69899.1"/>
    <property type="molecule type" value="Genomic_DNA"/>
</dbReference>
<keyword evidence="2" id="KW-0808">Transferase</keyword>
<evidence type="ECO:0000259" key="1">
    <source>
        <dbReference type="PROSITE" id="PS50404"/>
    </source>
</evidence>
<dbReference type="InterPro" id="IPR036249">
    <property type="entry name" value="Thioredoxin-like_sf"/>
</dbReference>
<dbReference type="Pfam" id="PF13409">
    <property type="entry name" value="GST_N_2"/>
    <property type="match status" value="1"/>
</dbReference>
<dbReference type="Proteomes" id="UP000292039">
    <property type="component" value="Unassembled WGS sequence"/>
</dbReference>